<dbReference type="InterPro" id="IPR037401">
    <property type="entry name" value="SnoaL-like"/>
</dbReference>
<dbReference type="Gene3D" id="3.10.450.50">
    <property type="match status" value="1"/>
</dbReference>
<reference evidence="2" key="1">
    <citation type="submission" date="2022-08" db="EMBL/GenBank/DDBJ databases">
        <authorList>
            <person name="Somphong A."/>
            <person name="Phongsopitanun W."/>
        </authorList>
    </citation>
    <scope>NUCLEOTIDE SEQUENCE</scope>
    <source>
        <strain evidence="2">LP05-1</strain>
    </source>
</reference>
<evidence type="ECO:0000259" key="1">
    <source>
        <dbReference type="Pfam" id="PF12680"/>
    </source>
</evidence>
<sequence>MSDLSDLSDRDAGVRAAENFLKILQARDWQALEVLFAPDITWTVPGSGPLSGTVRGTAAAVARARLIARRGVRTELLHLLTGRHGVALILHNTATAPDGRVLDEHLAAVLTVRDGEITAIDSHLSDVDGKDRFFD</sequence>
<name>A0ABT2CM39_9ACTN</name>
<comment type="caution">
    <text evidence="2">The sequence shown here is derived from an EMBL/GenBank/DDBJ whole genome shotgun (WGS) entry which is preliminary data.</text>
</comment>
<accession>A0ABT2CM39</accession>
<dbReference type="SUPFAM" id="SSF54427">
    <property type="entry name" value="NTF2-like"/>
    <property type="match status" value="1"/>
</dbReference>
<evidence type="ECO:0000313" key="2">
    <source>
        <dbReference type="EMBL" id="MCS0638493.1"/>
    </source>
</evidence>
<dbReference type="RefSeq" id="WP_258789787.1">
    <property type="nucleotide sequence ID" value="NZ_JANUGQ010000023.1"/>
</dbReference>
<evidence type="ECO:0000313" key="3">
    <source>
        <dbReference type="Proteomes" id="UP001431313"/>
    </source>
</evidence>
<protein>
    <submittedName>
        <fullName evidence="2">Nuclear transport factor 2 family protein</fullName>
    </submittedName>
</protein>
<gene>
    <name evidence="2" type="ORF">NX801_23105</name>
</gene>
<dbReference type="Proteomes" id="UP001431313">
    <property type="component" value="Unassembled WGS sequence"/>
</dbReference>
<proteinExistence type="predicted"/>
<feature type="domain" description="SnoaL-like" evidence="1">
    <location>
        <begin position="18"/>
        <end position="119"/>
    </location>
</feature>
<dbReference type="EMBL" id="JANUGQ010000023">
    <property type="protein sequence ID" value="MCS0638493.1"/>
    <property type="molecule type" value="Genomic_DNA"/>
</dbReference>
<dbReference type="Pfam" id="PF12680">
    <property type="entry name" value="SnoaL_2"/>
    <property type="match status" value="1"/>
</dbReference>
<organism evidence="2 3">
    <name type="scientific">Streptomyces pyxinae</name>
    <dbReference type="NCBI Taxonomy" id="2970734"/>
    <lineage>
        <taxon>Bacteria</taxon>
        <taxon>Bacillati</taxon>
        <taxon>Actinomycetota</taxon>
        <taxon>Actinomycetes</taxon>
        <taxon>Kitasatosporales</taxon>
        <taxon>Streptomycetaceae</taxon>
        <taxon>Streptomyces</taxon>
    </lineage>
</organism>
<keyword evidence="3" id="KW-1185">Reference proteome</keyword>
<dbReference type="InterPro" id="IPR032710">
    <property type="entry name" value="NTF2-like_dom_sf"/>
</dbReference>